<feature type="region of interest" description="Disordered" evidence="1">
    <location>
        <begin position="1"/>
        <end position="56"/>
    </location>
</feature>
<dbReference type="PaxDb" id="166486-ERS852572_01265"/>
<proteinExistence type="predicted"/>
<gene>
    <name evidence="2" type="ORF">ERS852572_01265</name>
</gene>
<accession>A0A173T382</accession>
<name>A0A173T382_9FIRM</name>
<organism evidence="2 3">
    <name type="scientific">Roseburia intestinalis</name>
    <dbReference type="NCBI Taxonomy" id="166486"/>
    <lineage>
        <taxon>Bacteria</taxon>
        <taxon>Bacillati</taxon>
        <taxon>Bacillota</taxon>
        <taxon>Clostridia</taxon>
        <taxon>Lachnospirales</taxon>
        <taxon>Lachnospiraceae</taxon>
        <taxon>Roseburia</taxon>
    </lineage>
</organism>
<dbReference type="RefSeq" id="WP_015520847.1">
    <property type="nucleotide sequence ID" value="NZ_CABIYH010000008.1"/>
</dbReference>
<feature type="compositionally biased region" description="Basic and acidic residues" evidence="1">
    <location>
        <begin position="33"/>
        <end position="56"/>
    </location>
</feature>
<dbReference type="AlphaFoldDB" id="A0A173T382"/>
<dbReference type="EMBL" id="CYXZ01000008">
    <property type="protein sequence ID" value="CUM95788.1"/>
    <property type="molecule type" value="Genomic_DNA"/>
</dbReference>
<evidence type="ECO:0000313" key="2">
    <source>
        <dbReference type="EMBL" id="CUM95788.1"/>
    </source>
</evidence>
<protein>
    <submittedName>
        <fullName evidence="2">Uncharacterized protein</fullName>
    </submittedName>
</protein>
<evidence type="ECO:0000256" key="1">
    <source>
        <dbReference type="SAM" id="MobiDB-lite"/>
    </source>
</evidence>
<dbReference type="Proteomes" id="UP000095350">
    <property type="component" value="Unassembled WGS sequence"/>
</dbReference>
<evidence type="ECO:0000313" key="3">
    <source>
        <dbReference type="Proteomes" id="UP000095350"/>
    </source>
</evidence>
<sequence>MADKKTRKTRSDCTVGTFEKKHGLPPGTFRNSNGRDTRSDKRIGTIRKEHSENKKG</sequence>
<dbReference type="STRING" id="166486.ERS852572_01265"/>
<reference evidence="2 3" key="1">
    <citation type="submission" date="2015-09" db="EMBL/GenBank/DDBJ databases">
        <authorList>
            <consortium name="Pathogen Informatics"/>
        </authorList>
    </citation>
    <scope>NUCLEOTIDE SEQUENCE [LARGE SCALE GENOMIC DNA]</scope>
    <source>
        <strain evidence="2 3">2789STDY5834960</strain>
    </source>
</reference>